<reference evidence="2 3" key="1">
    <citation type="submission" date="2023-03" db="EMBL/GenBank/DDBJ databases">
        <title>High-quality genome of Scylla paramamosain provides insights in environmental adaptation.</title>
        <authorList>
            <person name="Zhang L."/>
        </authorList>
    </citation>
    <scope>NUCLEOTIDE SEQUENCE [LARGE SCALE GENOMIC DNA]</scope>
    <source>
        <strain evidence="2">LZ_2023a</strain>
        <tissue evidence="2">Muscle</tissue>
    </source>
</reference>
<dbReference type="EMBL" id="JARAKH010000037">
    <property type="protein sequence ID" value="KAK8383436.1"/>
    <property type="molecule type" value="Genomic_DNA"/>
</dbReference>
<keyword evidence="1" id="KW-1133">Transmembrane helix</keyword>
<protein>
    <submittedName>
        <fullName evidence="2">Uncharacterized protein</fullName>
    </submittedName>
</protein>
<keyword evidence="1" id="KW-0472">Membrane</keyword>
<evidence type="ECO:0000256" key="1">
    <source>
        <dbReference type="SAM" id="Phobius"/>
    </source>
</evidence>
<feature type="transmembrane region" description="Helical" evidence="1">
    <location>
        <begin position="20"/>
        <end position="39"/>
    </location>
</feature>
<sequence>MKEQAWNAVTADAKVHSSSFSITRVISFGAITGLLIRMVRTYKKKPGVKRLQYTQGAVATALVDLQGDRTDLEICKMCEIWHSQGNSAEQV</sequence>
<evidence type="ECO:0000313" key="2">
    <source>
        <dbReference type="EMBL" id="KAK8383436.1"/>
    </source>
</evidence>
<proteinExistence type="predicted"/>
<organism evidence="2 3">
    <name type="scientific">Scylla paramamosain</name>
    <name type="common">Mud crab</name>
    <dbReference type="NCBI Taxonomy" id="85552"/>
    <lineage>
        <taxon>Eukaryota</taxon>
        <taxon>Metazoa</taxon>
        <taxon>Ecdysozoa</taxon>
        <taxon>Arthropoda</taxon>
        <taxon>Crustacea</taxon>
        <taxon>Multicrustacea</taxon>
        <taxon>Malacostraca</taxon>
        <taxon>Eumalacostraca</taxon>
        <taxon>Eucarida</taxon>
        <taxon>Decapoda</taxon>
        <taxon>Pleocyemata</taxon>
        <taxon>Brachyura</taxon>
        <taxon>Eubrachyura</taxon>
        <taxon>Portunoidea</taxon>
        <taxon>Portunidae</taxon>
        <taxon>Portuninae</taxon>
        <taxon>Scylla</taxon>
    </lineage>
</organism>
<dbReference type="AlphaFoldDB" id="A0AAW0T9E1"/>
<keyword evidence="1" id="KW-0812">Transmembrane</keyword>
<name>A0AAW0T9E1_SCYPA</name>
<evidence type="ECO:0000313" key="3">
    <source>
        <dbReference type="Proteomes" id="UP001487740"/>
    </source>
</evidence>
<accession>A0AAW0T9E1</accession>
<keyword evidence="3" id="KW-1185">Reference proteome</keyword>
<dbReference type="Proteomes" id="UP001487740">
    <property type="component" value="Unassembled WGS sequence"/>
</dbReference>
<gene>
    <name evidence="2" type="ORF">O3P69_019076</name>
</gene>
<comment type="caution">
    <text evidence="2">The sequence shown here is derived from an EMBL/GenBank/DDBJ whole genome shotgun (WGS) entry which is preliminary data.</text>
</comment>